<evidence type="ECO:0000256" key="10">
    <source>
        <dbReference type="ARBA" id="ARBA00023136"/>
    </source>
</evidence>
<dbReference type="Proteomes" id="UP001055153">
    <property type="component" value="Unassembled WGS sequence"/>
</dbReference>
<dbReference type="SMART" id="SM00448">
    <property type="entry name" value="REC"/>
    <property type="match status" value="1"/>
</dbReference>
<dbReference type="Pfam" id="PF02743">
    <property type="entry name" value="dCache_1"/>
    <property type="match status" value="1"/>
</dbReference>
<keyword evidence="16" id="KW-1185">Reference proteome</keyword>
<evidence type="ECO:0000256" key="6">
    <source>
        <dbReference type="ARBA" id="ARBA00022679"/>
    </source>
</evidence>
<evidence type="ECO:0000259" key="12">
    <source>
        <dbReference type="PROSITE" id="PS50109"/>
    </source>
</evidence>
<protein>
    <recommendedName>
        <fullName evidence="3">histidine kinase</fullName>
        <ecNumber evidence="3">2.7.13.3</ecNumber>
    </recommendedName>
</protein>
<dbReference type="InterPro" id="IPR033479">
    <property type="entry name" value="dCache_1"/>
</dbReference>
<evidence type="ECO:0000256" key="1">
    <source>
        <dbReference type="ARBA" id="ARBA00000085"/>
    </source>
</evidence>
<evidence type="ECO:0000259" key="13">
    <source>
        <dbReference type="PROSITE" id="PS50110"/>
    </source>
</evidence>
<dbReference type="RefSeq" id="WP_238234638.1">
    <property type="nucleotide sequence ID" value="NZ_BPQQ01000018.1"/>
</dbReference>
<evidence type="ECO:0000256" key="8">
    <source>
        <dbReference type="ARBA" id="ARBA00022777"/>
    </source>
</evidence>
<dbReference type="InterPro" id="IPR036097">
    <property type="entry name" value="HisK_dim/P_sf"/>
</dbReference>
<dbReference type="PROSITE" id="PS50109">
    <property type="entry name" value="HIS_KIN"/>
    <property type="match status" value="1"/>
</dbReference>
<evidence type="ECO:0000256" key="5">
    <source>
        <dbReference type="ARBA" id="ARBA00022553"/>
    </source>
</evidence>
<dbReference type="Pfam" id="PF08448">
    <property type="entry name" value="PAS_4"/>
    <property type="match status" value="1"/>
</dbReference>
<evidence type="ECO:0000313" key="16">
    <source>
        <dbReference type="Proteomes" id="UP001055153"/>
    </source>
</evidence>
<dbReference type="EC" id="2.7.13.3" evidence="3"/>
<keyword evidence="4" id="KW-1003">Cell membrane</keyword>
<dbReference type="Pfam" id="PF02518">
    <property type="entry name" value="HATPase_c"/>
    <property type="match status" value="1"/>
</dbReference>
<dbReference type="InterPro" id="IPR001789">
    <property type="entry name" value="Sig_transdc_resp-reg_receiver"/>
</dbReference>
<dbReference type="InterPro" id="IPR005467">
    <property type="entry name" value="His_kinase_dom"/>
</dbReference>
<dbReference type="InterPro" id="IPR003594">
    <property type="entry name" value="HATPase_dom"/>
</dbReference>
<sequence>MRLRTLLAAAFAGLALTLTLAGALAVQHLAAERLRARIGDEVAGLAGQIRTLLDTTMQERLSDMQVLSSVAAGAAPGGGAQRAWIKALHAAAPTYAWIGFADRDGTVRAATGGLLEGRSVAERPWFREALKGPHAGDVREAKLLAGLLPPGANGEPLRFVDVAAPLRDAAGEVVGVVGGHLSWSWADHVAGTVLAAAAARAPQATALVLGRDGTVLLGPPGLRGTRLPDHPDRLPAGAMEGYSRETWADGRSFLVGASRSVGAGAYAGLGWTVLVLEPADTAFAPARRLSLEIAAGGGAFAVLFALVGWGAAGRIAAPLLALSRTAESITGLDEVPDAALRPRGCAEARTLAGALAALLARLRERDRALAAANRTLEDEVAARTRDLAQSRGFLENILRTSPDCIKVLDGDGHLTFINDRGLCLLELDAPQAVMGCRFDTLLPPESRAVFEGAMQEARTGRTAEVTLFCPGARGTPKWWDIAVAPLPDPGGPDRFLVVSREVTRQHEQAEALRLARDVAELAQARAENASRAKTEFVAMMSHEIRTPLNAIKGFADLLAADRLLSPTQRRYAEIASAASQSLSVIVDDVLDFAKIEAGQITLEPVAFALPRLIEDAVAVMRHTAEAKGLALAVEIDPALAPWRRGDDNRLRQVLLNFLGNAAKFTAQGRITVSARPGRRTESVRVAVSDTGIGIPADRLGRLFQTFSQADGSVARRYGGTGLGLAIAKRLIELMGGRIGVESREGEGSTFWFEVDLPRESAPAAAAPAAGPARTAPVRPARLLLADDLAINLELARVVLERAGYAVDVVDSGEAAVAAVPGGDYDLVLIDVQMPGMDGLAATRAIRALNHPARNVPIIAMSANVLPEQVALYRAAGMNDHVGKPFAWTDLYATIERWLPDVMATRAAG</sequence>
<dbReference type="CDD" id="cd00082">
    <property type="entry name" value="HisKA"/>
    <property type="match status" value="1"/>
</dbReference>
<gene>
    <name evidence="15" type="primary">rcsC_10</name>
    <name evidence="15" type="ORF">GMJLKIPL_1673</name>
</gene>
<dbReference type="SUPFAM" id="SSF55874">
    <property type="entry name" value="ATPase domain of HSP90 chaperone/DNA topoisomerase II/histidine kinase"/>
    <property type="match status" value="1"/>
</dbReference>
<dbReference type="InterPro" id="IPR000014">
    <property type="entry name" value="PAS"/>
</dbReference>
<dbReference type="InterPro" id="IPR036890">
    <property type="entry name" value="HATPase_C_sf"/>
</dbReference>
<feature type="modified residue" description="4-aspartylphosphate" evidence="11">
    <location>
        <position position="830"/>
    </location>
</feature>
<dbReference type="Pfam" id="PF00072">
    <property type="entry name" value="Response_reg"/>
    <property type="match status" value="1"/>
</dbReference>
<dbReference type="CDD" id="cd17546">
    <property type="entry name" value="REC_hyHK_CKI1_RcsC-like"/>
    <property type="match status" value="1"/>
</dbReference>
<evidence type="ECO:0000256" key="11">
    <source>
        <dbReference type="PROSITE-ProRule" id="PRU00169"/>
    </source>
</evidence>
<keyword evidence="10" id="KW-0472">Membrane</keyword>
<dbReference type="InterPro" id="IPR013656">
    <property type="entry name" value="PAS_4"/>
</dbReference>
<dbReference type="InterPro" id="IPR035965">
    <property type="entry name" value="PAS-like_dom_sf"/>
</dbReference>
<dbReference type="Gene3D" id="1.10.287.130">
    <property type="match status" value="1"/>
</dbReference>
<name>A0ABQ4S974_9HYPH</name>
<dbReference type="SUPFAM" id="SSF55785">
    <property type="entry name" value="PYP-like sensor domain (PAS domain)"/>
    <property type="match status" value="1"/>
</dbReference>
<dbReference type="CDD" id="cd00130">
    <property type="entry name" value="PAS"/>
    <property type="match status" value="1"/>
</dbReference>
<dbReference type="PROSITE" id="PS50885">
    <property type="entry name" value="HAMP"/>
    <property type="match status" value="1"/>
</dbReference>
<organism evidence="15 16">
    <name type="scientific">Methylobacterium isbiliense</name>
    <dbReference type="NCBI Taxonomy" id="315478"/>
    <lineage>
        <taxon>Bacteria</taxon>
        <taxon>Pseudomonadati</taxon>
        <taxon>Pseudomonadota</taxon>
        <taxon>Alphaproteobacteria</taxon>
        <taxon>Hyphomicrobiales</taxon>
        <taxon>Methylobacteriaceae</taxon>
        <taxon>Methylobacterium</taxon>
    </lineage>
</organism>
<evidence type="ECO:0000256" key="9">
    <source>
        <dbReference type="ARBA" id="ARBA00022989"/>
    </source>
</evidence>
<dbReference type="InterPro" id="IPR011006">
    <property type="entry name" value="CheY-like_superfamily"/>
</dbReference>
<evidence type="ECO:0000256" key="4">
    <source>
        <dbReference type="ARBA" id="ARBA00022475"/>
    </source>
</evidence>
<dbReference type="PROSITE" id="PS50110">
    <property type="entry name" value="RESPONSE_REGULATORY"/>
    <property type="match status" value="1"/>
</dbReference>
<feature type="domain" description="Histidine kinase" evidence="12">
    <location>
        <begin position="539"/>
        <end position="758"/>
    </location>
</feature>
<evidence type="ECO:0000313" key="15">
    <source>
        <dbReference type="EMBL" id="GJD99755.1"/>
    </source>
</evidence>
<dbReference type="SMART" id="SM00388">
    <property type="entry name" value="HisKA"/>
    <property type="match status" value="1"/>
</dbReference>
<reference evidence="15" key="2">
    <citation type="submission" date="2021-08" db="EMBL/GenBank/DDBJ databases">
        <authorList>
            <person name="Tani A."/>
            <person name="Ola A."/>
            <person name="Ogura Y."/>
            <person name="Katsura K."/>
            <person name="Hayashi T."/>
        </authorList>
    </citation>
    <scope>NUCLEOTIDE SEQUENCE</scope>
    <source>
        <strain evidence="15">DSM 17168</strain>
    </source>
</reference>
<dbReference type="PRINTS" id="PR00344">
    <property type="entry name" value="BCTRLSENSOR"/>
</dbReference>
<dbReference type="SUPFAM" id="SSF52172">
    <property type="entry name" value="CheY-like"/>
    <property type="match status" value="1"/>
</dbReference>
<dbReference type="InterPro" id="IPR003660">
    <property type="entry name" value="HAMP_dom"/>
</dbReference>
<proteinExistence type="predicted"/>
<evidence type="ECO:0000256" key="7">
    <source>
        <dbReference type="ARBA" id="ARBA00022692"/>
    </source>
</evidence>
<dbReference type="GO" id="GO:0016301">
    <property type="term" value="F:kinase activity"/>
    <property type="evidence" value="ECO:0007669"/>
    <property type="project" value="UniProtKB-KW"/>
</dbReference>
<comment type="subcellular location">
    <subcellularLocation>
        <location evidence="2">Cell membrane</location>
        <topology evidence="2">Multi-pass membrane protein</topology>
    </subcellularLocation>
</comment>
<accession>A0ABQ4S974</accession>
<keyword evidence="6" id="KW-0808">Transferase</keyword>
<feature type="domain" description="HAMP" evidence="14">
    <location>
        <begin position="313"/>
        <end position="367"/>
    </location>
</feature>
<evidence type="ECO:0000259" key="14">
    <source>
        <dbReference type="PROSITE" id="PS50885"/>
    </source>
</evidence>
<dbReference type="NCBIfam" id="TIGR00229">
    <property type="entry name" value="sensory_box"/>
    <property type="match status" value="1"/>
</dbReference>
<reference evidence="15" key="1">
    <citation type="journal article" date="2021" name="Front. Microbiol.">
        <title>Comprehensive Comparative Genomics and Phenotyping of Methylobacterium Species.</title>
        <authorList>
            <person name="Alessa O."/>
            <person name="Ogura Y."/>
            <person name="Fujitani Y."/>
            <person name="Takami H."/>
            <person name="Hayashi T."/>
            <person name="Sahin N."/>
            <person name="Tani A."/>
        </authorList>
    </citation>
    <scope>NUCLEOTIDE SEQUENCE</scope>
    <source>
        <strain evidence="15">DSM 17168</strain>
    </source>
</reference>
<dbReference type="SUPFAM" id="SSF47384">
    <property type="entry name" value="Homodimeric domain of signal transducing histidine kinase"/>
    <property type="match status" value="1"/>
</dbReference>
<comment type="catalytic activity">
    <reaction evidence="1">
        <text>ATP + protein L-histidine = ADP + protein N-phospho-L-histidine.</text>
        <dbReference type="EC" id="2.7.13.3"/>
    </reaction>
</comment>
<dbReference type="InterPro" id="IPR004358">
    <property type="entry name" value="Sig_transdc_His_kin-like_C"/>
</dbReference>
<evidence type="ECO:0000256" key="2">
    <source>
        <dbReference type="ARBA" id="ARBA00004651"/>
    </source>
</evidence>
<dbReference type="Gene3D" id="3.30.565.10">
    <property type="entry name" value="Histidine kinase-like ATPase, C-terminal domain"/>
    <property type="match status" value="1"/>
</dbReference>
<dbReference type="SMART" id="SM00387">
    <property type="entry name" value="HATPase_c"/>
    <property type="match status" value="1"/>
</dbReference>
<dbReference type="Pfam" id="PF00512">
    <property type="entry name" value="HisKA"/>
    <property type="match status" value="1"/>
</dbReference>
<feature type="domain" description="Response regulatory" evidence="13">
    <location>
        <begin position="781"/>
        <end position="898"/>
    </location>
</feature>
<dbReference type="PANTHER" id="PTHR45339">
    <property type="entry name" value="HYBRID SIGNAL TRANSDUCTION HISTIDINE KINASE J"/>
    <property type="match status" value="1"/>
</dbReference>
<keyword evidence="8 15" id="KW-0418">Kinase</keyword>
<comment type="caution">
    <text evidence="15">The sequence shown here is derived from an EMBL/GenBank/DDBJ whole genome shotgun (WGS) entry which is preliminary data.</text>
</comment>
<dbReference type="PANTHER" id="PTHR45339:SF5">
    <property type="entry name" value="HISTIDINE KINASE"/>
    <property type="match status" value="1"/>
</dbReference>
<dbReference type="Gene3D" id="3.40.50.2300">
    <property type="match status" value="1"/>
</dbReference>
<evidence type="ECO:0000256" key="3">
    <source>
        <dbReference type="ARBA" id="ARBA00012438"/>
    </source>
</evidence>
<keyword evidence="5 11" id="KW-0597">Phosphoprotein</keyword>
<keyword evidence="9" id="KW-1133">Transmembrane helix</keyword>
<keyword evidence="7" id="KW-0812">Transmembrane</keyword>
<dbReference type="InterPro" id="IPR003661">
    <property type="entry name" value="HisK_dim/P_dom"/>
</dbReference>
<dbReference type="CDD" id="cd16922">
    <property type="entry name" value="HATPase_EvgS-ArcB-TorS-like"/>
    <property type="match status" value="1"/>
</dbReference>
<dbReference type="EMBL" id="BPQQ01000018">
    <property type="protein sequence ID" value="GJD99755.1"/>
    <property type="molecule type" value="Genomic_DNA"/>
</dbReference>
<dbReference type="Gene3D" id="3.30.450.20">
    <property type="entry name" value="PAS domain"/>
    <property type="match status" value="2"/>
</dbReference>